<dbReference type="RefSeq" id="WP_173122138.1">
    <property type="nucleotide sequence ID" value="NZ_JABRWJ010000002.1"/>
</dbReference>
<feature type="signal peptide" evidence="2">
    <location>
        <begin position="1"/>
        <end position="22"/>
    </location>
</feature>
<feature type="chain" id="PRO_5045539677" evidence="2">
    <location>
        <begin position="23"/>
        <end position="384"/>
    </location>
</feature>
<dbReference type="Pfam" id="PF02608">
    <property type="entry name" value="Bmp"/>
    <property type="match status" value="1"/>
</dbReference>
<keyword evidence="5" id="KW-1185">Reference proteome</keyword>
<gene>
    <name evidence="4" type="ORF">HLB44_08670</name>
</gene>
<dbReference type="PANTHER" id="PTHR43208">
    <property type="entry name" value="ABC TRANSPORTER SUBSTRATE-BINDING PROTEIN"/>
    <property type="match status" value="1"/>
</dbReference>
<dbReference type="PROSITE" id="PS51318">
    <property type="entry name" value="TAT"/>
    <property type="match status" value="1"/>
</dbReference>
<dbReference type="EMBL" id="JABRWJ010000002">
    <property type="protein sequence ID" value="NRF67052.1"/>
    <property type="molecule type" value="Genomic_DNA"/>
</dbReference>
<evidence type="ECO:0000313" key="5">
    <source>
        <dbReference type="Proteomes" id="UP000737171"/>
    </source>
</evidence>
<dbReference type="PANTHER" id="PTHR43208:SF1">
    <property type="entry name" value="ABC TRANSPORTER SUBSTRATE-BINDING PROTEIN"/>
    <property type="match status" value="1"/>
</dbReference>
<evidence type="ECO:0000256" key="2">
    <source>
        <dbReference type="SAM" id="SignalP"/>
    </source>
</evidence>
<evidence type="ECO:0000259" key="3">
    <source>
        <dbReference type="Pfam" id="PF02608"/>
    </source>
</evidence>
<dbReference type="InterPro" id="IPR006311">
    <property type="entry name" value="TAT_signal"/>
</dbReference>
<dbReference type="Proteomes" id="UP000737171">
    <property type="component" value="Unassembled WGS sequence"/>
</dbReference>
<comment type="caution">
    <text evidence="4">The sequence shown here is derived from an EMBL/GenBank/DDBJ whole genome shotgun (WGS) entry which is preliminary data.</text>
</comment>
<dbReference type="Gene3D" id="3.40.50.2300">
    <property type="match status" value="2"/>
</dbReference>
<sequence length="384" mass="40960">MTPTSKRTLLKFAGWSTLAATAALVGCGKKEEPPAPAASAPAAAAPAKPAPLKIAFAYVGPVGDGGWTFAHDNGRKAVEKEFGDKVVTSFVEKVPEAADAERVFRDMVGQGNKLIFGTTFGYMEPMLKVAPDAKDVKFEHATGYKTADNLRTYDSRTYEGAYMAGVIAGSMTKTNTLGVVGSIPIPEVIRNINSFTLGAQSVNPKIKTKVVWVNEWFNPPKETEAATALINGGADVLMQNTDSAAVLKTAEEKGKRAFGWDSDMTAYGPKAHLGSAIINWAPYYIKATRDALEGKWATGKAWWGVKEGAIDMVSVAEDVPAEAKAKLETVKSGLKDGSFSIWKGPITDNTGKVVIEKDKVADDEFLGGIKFYVKGVEGKVPGDK</sequence>
<evidence type="ECO:0000313" key="4">
    <source>
        <dbReference type="EMBL" id="NRF67052.1"/>
    </source>
</evidence>
<feature type="domain" description="ABC transporter substrate-binding protein PnrA-like" evidence="3">
    <location>
        <begin position="53"/>
        <end position="317"/>
    </location>
</feature>
<reference evidence="4 5" key="1">
    <citation type="submission" date="2020-05" db="EMBL/GenBank/DDBJ databases">
        <title>Aquincola sp. isolate from soil.</title>
        <authorList>
            <person name="Han J."/>
            <person name="Kim D.-U."/>
        </authorList>
    </citation>
    <scope>NUCLEOTIDE SEQUENCE [LARGE SCALE GENOMIC DNA]</scope>
    <source>
        <strain evidence="4 5">S2</strain>
    </source>
</reference>
<protein>
    <submittedName>
        <fullName evidence="4">BMP family ABC transporter substrate-binding protein</fullName>
    </submittedName>
</protein>
<dbReference type="PROSITE" id="PS51257">
    <property type="entry name" value="PROKAR_LIPOPROTEIN"/>
    <property type="match status" value="1"/>
</dbReference>
<organism evidence="4 5">
    <name type="scientific">Pseudaquabacterium terrae</name>
    <dbReference type="NCBI Taxonomy" id="2732868"/>
    <lineage>
        <taxon>Bacteria</taxon>
        <taxon>Pseudomonadati</taxon>
        <taxon>Pseudomonadota</taxon>
        <taxon>Betaproteobacteria</taxon>
        <taxon>Burkholderiales</taxon>
        <taxon>Sphaerotilaceae</taxon>
        <taxon>Pseudaquabacterium</taxon>
    </lineage>
</organism>
<name>A0ABX2EEK2_9BURK</name>
<dbReference type="InterPro" id="IPR003760">
    <property type="entry name" value="PnrA-like"/>
</dbReference>
<dbReference type="CDD" id="cd19963">
    <property type="entry name" value="PBP1_BMP-like"/>
    <property type="match status" value="1"/>
</dbReference>
<keyword evidence="1 2" id="KW-0732">Signal</keyword>
<proteinExistence type="predicted"/>
<evidence type="ECO:0000256" key="1">
    <source>
        <dbReference type="ARBA" id="ARBA00022729"/>
    </source>
</evidence>
<accession>A0ABX2EEK2</accession>
<dbReference type="InterPro" id="IPR052910">
    <property type="entry name" value="ABC-Purine-Binding"/>
</dbReference>